<name>A0A095TEH1_9GAMM</name>
<feature type="domain" description="SnoaL-like" evidence="1">
    <location>
        <begin position="21"/>
        <end position="109"/>
    </location>
</feature>
<dbReference type="InterPro" id="IPR032710">
    <property type="entry name" value="NTF2-like_dom_sf"/>
</dbReference>
<evidence type="ECO:0000313" key="2">
    <source>
        <dbReference type="EMBL" id="KGD75311.1"/>
    </source>
</evidence>
<sequence length="129" mass="14997">MNNSLKLVSQALETVIASVVHDESVLQQFFSHDYQQYVDDKVLNFRQFVSHMQTLKQHSLQRQLRIIACAAAQQTVFTRHRVAVTHDDGQVSEFEVMAQFELRDGKICRCHELTRQIFGPEQHRDLGSR</sequence>
<dbReference type="Gene3D" id="3.10.450.50">
    <property type="match status" value="1"/>
</dbReference>
<comment type="caution">
    <text evidence="2">The sequence shown here is derived from an EMBL/GenBank/DDBJ whole genome shotgun (WGS) entry which is preliminary data.</text>
</comment>
<proteinExistence type="predicted"/>
<evidence type="ECO:0000313" key="3">
    <source>
        <dbReference type="Proteomes" id="UP000029577"/>
    </source>
</evidence>
<reference evidence="2" key="1">
    <citation type="submission" date="2014-12" db="EMBL/GenBank/DDBJ databases">
        <title>The draft genome of the Tatumella morbirosei type strain, LMG23360T isolated from pineapple rot.</title>
        <authorList>
            <person name="Smits T.H."/>
            <person name="Palmer M."/>
            <person name="Venter S.N."/>
            <person name="Duffy B."/>
            <person name="Steenkamp E.T."/>
            <person name="Chan W.Y."/>
            <person name="Coutinho T.A."/>
            <person name="Coetzee M.P."/>
            <person name="De Maayer P."/>
        </authorList>
    </citation>
    <scope>NUCLEOTIDE SEQUENCE [LARGE SCALE GENOMIC DNA]</scope>
    <source>
        <strain evidence="2">LMG 23360</strain>
    </source>
</reference>
<keyword evidence="3" id="KW-1185">Reference proteome</keyword>
<dbReference type="RefSeq" id="WP_038019001.1">
    <property type="nucleotide sequence ID" value="NZ_JPKR02000004.1"/>
</dbReference>
<dbReference type="SUPFAM" id="SSF54427">
    <property type="entry name" value="NTF2-like"/>
    <property type="match status" value="1"/>
</dbReference>
<dbReference type="InterPro" id="IPR037401">
    <property type="entry name" value="SnoaL-like"/>
</dbReference>
<dbReference type="EMBL" id="JPKR02000004">
    <property type="protein sequence ID" value="KGD75311.1"/>
    <property type="molecule type" value="Genomic_DNA"/>
</dbReference>
<dbReference type="eggNOG" id="COG3631">
    <property type="taxonomic scope" value="Bacteria"/>
</dbReference>
<dbReference type="Proteomes" id="UP000029577">
    <property type="component" value="Unassembled WGS sequence"/>
</dbReference>
<gene>
    <name evidence="2" type="ORF">HA49_08810</name>
</gene>
<organism evidence="2 3">
    <name type="scientific">Tatumella morbirosei</name>
    <dbReference type="NCBI Taxonomy" id="642227"/>
    <lineage>
        <taxon>Bacteria</taxon>
        <taxon>Pseudomonadati</taxon>
        <taxon>Pseudomonadota</taxon>
        <taxon>Gammaproteobacteria</taxon>
        <taxon>Enterobacterales</taxon>
        <taxon>Erwiniaceae</taxon>
        <taxon>Tatumella</taxon>
    </lineage>
</organism>
<dbReference type="AlphaFoldDB" id="A0A095TEH1"/>
<protein>
    <recommendedName>
        <fullName evidence="1">SnoaL-like domain-containing protein</fullName>
    </recommendedName>
</protein>
<dbReference type="STRING" id="642227.HA49_08810"/>
<dbReference type="Pfam" id="PF12680">
    <property type="entry name" value="SnoaL_2"/>
    <property type="match status" value="1"/>
</dbReference>
<accession>A0A095TEH1</accession>
<evidence type="ECO:0000259" key="1">
    <source>
        <dbReference type="Pfam" id="PF12680"/>
    </source>
</evidence>
<dbReference type="OrthoDB" id="1256785at2"/>